<evidence type="ECO:0000256" key="4">
    <source>
        <dbReference type="ARBA" id="ARBA00022759"/>
    </source>
</evidence>
<sequence length="782" mass="90073">MGVKDLWNILSPLCERRPLFELQGKVIAIDLSCWVVDSQSVTDNNVQPKMYLRNLFFRTAFLLTQGIIPVFVLEGKAPTLKHKTIEKRNNIRAGFQERNIARKGGRTNFNRILNECKELLRYIGIACVQSEGEAEAMCAYLNQDGLVDGCISQDSDCFLYGAKVVYRNFCISAQGNRSGTGGAVDEYNIEKIENTLNLGRNKMIALALLCGCDYNEGVNGVGKEAALKFFKTVSDSCVLERIKSWSTDTSFEKMEADLLNPNVCTSCGHTGKLHKHTKSGCIECGTVIKCKDEYKEERTLILNEIQIRKKARLKEDFPDQELLDEFLIRKHSIPSKLDLEWKQPQIDKYIDFVDKYLTWEPQYAFEKIFPLATRWQLRYLPNISPDMYFSINNLFIPERIKKVRNIKSIANYEIIWTDTSGIREKLKMYYDISDKENNDDDITNKELVTIEPQVVVLKCYPDLVESFEMEKNKKKPQKKTTSKRKLNKDRNINTIDEGNVKKPQRKPKKKLVEDQNNRKIDDFILKTRPLSLEESFERMSITPKRSKQGCDPNEDNIDKNVDQNFVKYSKDGVKYPPQMRRVLELEKVKVKLDSTLDRMFLELSPEDFTSENEDADLNMTGVIDSICNRYTFQDEHRVNEISSIIKSDSDSVVVSTSNQNLVKDMGSTKCNSIKCDRDVSITKNTMNDIPDEFDDIESYVPIFERIQRRCKKDTTRKSKKFNITKCSFGFNDLMNETDIENVSPRGSSCIWRPTGISNSQYYLEECQSSLMDNRTVATLAAT</sequence>
<evidence type="ECO:0000256" key="5">
    <source>
        <dbReference type="ARBA" id="ARBA00022763"/>
    </source>
</evidence>
<dbReference type="SUPFAM" id="SSF47807">
    <property type="entry name" value="5' to 3' exonuclease, C-terminal subdomain"/>
    <property type="match status" value="1"/>
</dbReference>
<evidence type="ECO:0000256" key="6">
    <source>
        <dbReference type="ARBA" id="ARBA00022801"/>
    </source>
</evidence>
<evidence type="ECO:0000256" key="8">
    <source>
        <dbReference type="ARBA" id="ARBA00023204"/>
    </source>
</evidence>
<dbReference type="InterPro" id="IPR006084">
    <property type="entry name" value="XPG/Rad2"/>
</dbReference>
<dbReference type="InterPro" id="IPR006086">
    <property type="entry name" value="XPG-I_dom"/>
</dbReference>
<dbReference type="SUPFAM" id="SSF88723">
    <property type="entry name" value="PIN domain-like"/>
    <property type="match status" value="1"/>
</dbReference>
<dbReference type="Gene3D" id="1.10.150.20">
    <property type="entry name" value="5' to 3' exonuclease, C-terminal subdomain"/>
    <property type="match status" value="1"/>
</dbReference>
<protein>
    <recommendedName>
        <fullName evidence="16">Flap endonuclease GEN</fullName>
    </recommendedName>
</protein>
<keyword evidence="9" id="KW-0539">Nucleus</keyword>
<dbReference type="Proteomes" id="UP000617340">
    <property type="component" value="Unassembled WGS sequence"/>
</dbReference>
<dbReference type="AlphaFoldDB" id="A0A834NJM9"/>
<reference evidence="14" key="1">
    <citation type="journal article" date="2020" name="G3 (Bethesda)">
        <title>High-Quality Assemblies for Three Invasive Social Wasps from the &lt;i&gt;Vespula&lt;/i&gt; Genus.</title>
        <authorList>
            <person name="Harrop T.W.R."/>
            <person name="Guhlin J."/>
            <person name="McLaughlin G.M."/>
            <person name="Permina E."/>
            <person name="Stockwell P."/>
            <person name="Gilligan J."/>
            <person name="Le Lec M.F."/>
            <person name="Gruber M.A.M."/>
            <person name="Quinn O."/>
            <person name="Lovegrove M."/>
            <person name="Duncan E.J."/>
            <person name="Remnant E.J."/>
            <person name="Van Eeckhoven J."/>
            <person name="Graham B."/>
            <person name="Knapp R.A."/>
            <person name="Langford K.W."/>
            <person name="Kronenberg Z."/>
            <person name="Press M.O."/>
            <person name="Eacker S.M."/>
            <person name="Wilson-Rankin E.E."/>
            <person name="Purcell J."/>
            <person name="Lester P.J."/>
            <person name="Dearden P.K."/>
        </authorList>
    </citation>
    <scope>NUCLEOTIDE SEQUENCE</scope>
    <source>
        <strain evidence="14">Linc-1</strain>
    </source>
</reference>
<keyword evidence="5" id="KW-0227">DNA damage</keyword>
<organism evidence="14 15">
    <name type="scientific">Vespula germanica</name>
    <name type="common">German yellow jacket</name>
    <name type="synonym">Paravespula germanica</name>
    <dbReference type="NCBI Taxonomy" id="30212"/>
    <lineage>
        <taxon>Eukaryota</taxon>
        <taxon>Metazoa</taxon>
        <taxon>Ecdysozoa</taxon>
        <taxon>Arthropoda</taxon>
        <taxon>Hexapoda</taxon>
        <taxon>Insecta</taxon>
        <taxon>Pterygota</taxon>
        <taxon>Neoptera</taxon>
        <taxon>Endopterygota</taxon>
        <taxon>Hymenoptera</taxon>
        <taxon>Apocrita</taxon>
        <taxon>Aculeata</taxon>
        <taxon>Vespoidea</taxon>
        <taxon>Vespidae</taxon>
        <taxon>Vespinae</taxon>
        <taxon>Vespula</taxon>
    </lineage>
</organism>
<comment type="cofactor">
    <cofactor evidence="1">
        <name>Mg(2+)</name>
        <dbReference type="ChEBI" id="CHEBI:18420"/>
    </cofactor>
</comment>
<dbReference type="InterPro" id="IPR029060">
    <property type="entry name" value="PIN-like_dom_sf"/>
</dbReference>
<evidence type="ECO:0000313" key="14">
    <source>
        <dbReference type="EMBL" id="KAF7409893.1"/>
    </source>
</evidence>
<dbReference type="InterPro" id="IPR041012">
    <property type="entry name" value="GEN_chromo"/>
</dbReference>
<dbReference type="SMART" id="SM00279">
    <property type="entry name" value="HhH2"/>
    <property type="match status" value="1"/>
</dbReference>
<dbReference type="InterPro" id="IPR036279">
    <property type="entry name" value="5-3_exonuclease_C_sf"/>
</dbReference>
<evidence type="ECO:0000256" key="7">
    <source>
        <dbReference type="ARBA" id="ARBA00022842"/>
    </source>
</evidence>
<dbReference type="PANTHER" id="PTHR11081">
    <property type="entry name" value="FLAP ENDONUCLEASE FAMILY MEMBER"/>
    <property type="match status" value="1"/>
</dbReference>
<dbReference type="GO" id="GO:0017108">
    <property type="term" value="F:5'-flap endonuclease activity"/>
    <property type="evidence" value="ECO:0007669"/>
    <property type="project" value="UniProtKB-ARBA"/>
</dbReference>
<dbReference type="EMBL" id="JACSDZ010000003">
    <property type="protein sequence ID" value="KAF7409893.1"/>
    <property type="molecule type" value="Genomic_DNA"/>
</dbReference>
<dbReference type="FunFam" id="1.10.150.20:FF:000030">
    <property type="entry name" value="Flap endonuclease GEN-like 1"/>
    <property type="match status" value="1"/>
</dbReference>
<keyword evidence="8" id="KW-0234">DNA repair</keyword>
<dbReference type="CDD" id="cd09869">
    <property type="entry name" value="PIN_GEN1"/>
    <property type="match status" value="1"/>
</dbReference>
<feature type="domain" description="XPG-I" evidence="12">
    <location>
        <begin position="121"/>
        <end position="198"/>
    </location>
</feature>
<dbReference type="InterPro" id="IPR006085">
    <property type="entry name" value="XPG_DNA_repair_N"/>
</dbReference>
<feature type="region of interest" description="Disordered" evidence="11">
    <location>
        <begin position="470"/>
        <end position="513"/>
    </location>
</feature>
<keyword evidence="4" id="KW-0255">Endonuclease</keyword>
<keyword evidence="2" id="KW-0540">Nuclease</keyword>
<dbReference type="GO" id="GO:0000400">
    <property type="term" value="F:four-way junction DNA binding"/>
    <property type="evidence" value="ECO:0007669"/>
    <property type="project" value="TreeGrafter"/>
</dbReference>
<dbReference type="GO" id="GO:0046872">
    <property type="term" value="F:metal ion binding"/>
    <property type="evidence" value="ECO:0007669"/>
    <property type="project" value="UniProtKB-KW"/>
</dbReference>
<evidence type="ECO:0000256" key="9">
    <source>
        <dbReference type="ARBA" id="ARBA00023242"/>
    </source>
</evidence>
<evidence type="ECO:0000259" key="12">
    <source>
        <dbReference type="SMART" id="SM00484"/>
    </source>
</evidence>
<evidence type="ECO:0000256" key="10">
    <source>
        <dbReference type="ARBA" id="ARBA00038112"/>
    </source>
</evidence>
<proteinExistence type="inferred from homology"/>
<dbReference type="InterPro" id="IPR008918">
    <property type="entry name" value="HhH2"/>
</dbReference>
<dbReference type="Gene3D" id="3.40.50.1010">
    <property type="entry name" value="5'-nuclease"/>
    <property type="match status" value="1"/>
</dbReference>
<keyword evidence="6" id="KW-0378">Hydrolase</keyword>
<keyword evidence="7" id="KW-0460">Magnesium</keyword>
<feature type="region of interest" description="Disordered" evidence="11">
    <location>
        <begin position="540"/>
        <end position="559"/>
    </location>
</feature>
<evidence type="ECO:0008006" key="16">
    <source>
        <dbReference type="Google" id="ProtNLM"/>
    </source>
</evidence>
<dbReference type="Pfam" id="PF00752">
    <property type="entry name" value="XPG_N"/>
    <property type="match status" value="1"/>
</dbReference>
<gene>
    <name evidence="14" type="ORF">HZH68_004274</name>
</gene>
<keyword evidence="3" id="KW-0479">Metal-binding</keyword>
<dbReference type="SMART" id="SM00484">
    <property type="entry name" value="XPGI"/>
    <property type="match status" value="1"/>
</dbReference>
<dbReference type="GO" id="GO:0006281">
    <property type="term" value="P:DNA repair"/>
    <property type="evidence" value="ECO:0007669"/>
    <property type="project" value="UniProtKB-KW"/>
</dbReference>
<accession>A0A834NJM9</accession>
<name>A0A834NJM9_VESGE</name>
<evidence type="ECO:0000256" key="2">
    <source>
        <dbReference type="ARBA" id="ARBA00022722"/>
    </source>
</evidence>
<dbReference type="PRINTS" id="PR00853">
    <property type="entry name" value="XPGRADSUPER"/>
</dbReference>
<evidence type="ECO:0000313" key="15">
    <source>
        <dbReference type="Proteomes" id="UP000617340"/>
    </source>
</evidence>
<dbReference type="Pfam" id="PF00867">
    <property type="entry name" value="XPG_I"/>
    <property type="match status" value="1"/>
</dbReference>
<evidence type="ECO:0000256" key="3">
    <source>
        <dbReference type="ARBA" id="ARBA00022723"/>
    </source>
</evidence>
<evidence type="ECO:0000256" key="11">
    <source>
        <dbReference type="SAM" id="MobiDB-lite"/>
    </source>
</evidence>
<keyword evidence="15" id="KW-1185">Reference proteome</keyword>
<feature type="compositionally biased region" description="Basic residues" evidence="11">
    <location>
        <begin position="472"/>
        <end position="487"/>
    </location>
</feature>
<dbReference type="Pfam" id="PF18704">
    <property type="entry name" value="Chromo_2"/>
    <property type="match status" value="1"/>
</dbReference>
<evidence type="ECO:0000256" key="1">
    <source>
        <dbReference type="ARBA" id="ARBA00001946"/>
    </source>
</evidence>
<comment type="caution">
    <text evidence="14">The sequence shown here is derived from an EMBL/GenBank/DDBJ whole genome shotgun (WGS) entry which is preliminary data.</text>
</comment>
<dbReference type="GO" id="GO:0008821">
    <property type="term" value="F:crossover junction DNA endonuclease activity"/>
    <property type="evidence" value="ECO:0007669"/>
    <property type="project" value="UniProtKB-ARBA"/>
</dbReference>
<dbReference type="SMART" id="SM00485">
    <property type="entry name" value="XPGN"/>
    <property type="match status" value="1"/>
</dbReference>
<comment type="similarity">
    <text evidence="10">Belongs to the XPG/RAD2 endonuclease family. GEN subfamily.</text>
</comment>
<feature type="domain" description="XPG N-terminal" evidence="13">
    <location>
        <begin position="1"/>
        <end position="95"/>
    </location>
</feature>
<dbReference type="PANTHER" id="PTHR11081:SF70">
    <property type="entry name" value="FLAP ENDONUCLEASE GEN HOMOLOG 1"/>
    <property type="match status" value="1"/>
</dbReference>
<evidence type="ECO:0000259" key="13">
    <source>
        <dbReference type="SMART" id="SM00485"/>
    </source>
</evidence>